<reference evidence="2 3" key="1">
    <citation type="journal article" date="2021" name="BMC Biol.">
        <title>Horizontally acquired antibacterial genes associated with adaptive radiation of ladybird beetles.</title>
        <authorList>
            <person name="Li H.S."/>
            <person name="Tang X.F."/>
            <person name="Huang Y.H."/>
            <person name="Xu Z.Y."/>
            <person name="Chen M.L."/>
            <person name="Du X.Y."/>
            <person name="Qiu B.Y."/>
            <person name="Chen P.T."/>
            <person name="Zhang W."/>
            <person name="Slipinski A."/>
            <person name="Escalona H.E."/>
            <person name="Waterhouse R.M."/>
            <person name="Zwick A."/>
            <person name="Pang H."/>
        </authorList>
    </citation>
    <scope>NUCLEOTIDE SEQUENCE [LARGE SCALE GENOMIC DNA]</scope>
    <source>
        <strain evidence="2">SYSU2018</strain>
    </source>
</reference>
<comment type="caution">
    <text evidence="2">The sequence shown here is derived from an EMBL/GenBank/DDBJ whole genome shotgun (WGS) entry which is preliminary data.</text>
</comment>
<gene>
    <name evidence="2" type="ORF">HHI36_017967</name>
</gene>
<accession>A0ABD2NZK0</accession>
<name>A0ABD2NZK0_9CUCU</name>
<protein>
    <submittedName>
        <fullName evidence="2">Uncharacterized protein</fullName>
    </submittedName>
</protein>
<evidence type="ECO:0000256" key="1">
    <source>
        <dbReference type="SAM" id="MobiDB-lite"/>
    </source>
</evidence>
<evidence type="ECO:0000313" key="2">
    <source>
        <dbReference type="EMBL" id="KAL3283796.1"/>
    </source>
</evidence>
<proteinExistence type="predicted"/>
<dbReference type="EMBL" id="JABFTP020000165">
    <property type="protein sequence ID" value="KAL3283796.1"/>
    <property type="molecule type" value="Genomic_DNA"/>
</dbReference>
<organism evidence="2 3">
    <name type="scientific">Cryptolaemus montrouzieri</name>
    <dbReference type="NCBI Taxonomy" id="559131"/>
    <lineage>
        <taxon>Eukaryota</taxon>
        <taxon>Metazoa</taxon>
        <taxon>Ecdysozoa</taxon>
        <taxon>Arthropoda</taxon>
        <taxon>Hexapoda</taxon>
        <taxon>Insecta</taxon>
        <taxon>Pterygota</taxon>
        <taxon>Neoptera</taxon>
        <taxon>Endopterygota</taxon>
        <taxon>Coleoptera</taxon>
        <taxon>Polyphaga</taxon>
        <taxon>Cucujiformia</taxon>
        <taxon>Coccinelloidea</taxon>
        <taxon>Coccinellidae</taxon>
        <taxon>Scymninae</taxon>
        <taxon>Scymnini</taxon>
        <taxon>Cryptolaemus</taxon>
    </lineage>
</organism>
<keyword evidence="3" id="KW-1185">Reference proteome</keyword>
<feature type="region of interest" description="Disordered" evidence="1">
    <location>
        <begin position="48"/>
        <end position="67"/>
    </location>
</feature>
<dbReference type="Proteomes" id="UP001516400">
    <property type="component" value="Unassembled WGS sequence"/>
</dbReference>
<sequence length="67" mass="7658">MSPTDRGWQNVDGKLVTWFFGNQFHEAYDGIVIIPDILGNIVNIETQDDEEIDQVESNLEEESSDED</sequence>
<evidence type="ECO:0000313" key="3">
    <source>
        <dbReference type="Proteomes" id="UP001516400"/>
    </source>
</evidence>
<dbReference type="AlphaFoldDB" id="A0ABD2NZK0"/>